<evidence type="ECO:0000256" key="3">
    <source>
        <dbReference type="ARBA" id="ARBA00022989"/>
    </source>
</evidence>
<keyword evidence="3" id="KW-1133">Transmembrane helix</keyword>
<name>A0A0B6XTA8_9EUPU</name>
<dbReference type="EMBL" id="HACG01000228">
    <property type="protein sequence ID" value="CEK47093.1"/>
    <property type="molecule type" value="Transcribed_RNA"/>
</dbReference>
<dbReference type="Gene3D" id="3.40.50.2300">
    <property type="match status" value="1"/>
</dbReference>
<organism evidence="6">
    <name type="scientific">Arion vulgaris</name>
    <dbReference type="NCBI Taxonomy" id="1028688"/>
    <lineage>
        <taxon>Eukaryota</taxon>
        <taxon>Metazoa</taxon>
        <taxon>Spiralia</taxon>
        <taxon>Lophotrochozoa</taxon>
        <taxon>Mollusca</taxon>
        <taxon>Gastropoda</taxon>
        <taxon>Heterobranchia</taxon>
        <taxon>Euthyneura</taxon>
        <taxon>Panpulmonata</taxon>
        <taxon>Eupulmonata</taxon>
        <taxon>Stylommatophora</taxon>
        <taxon>Helicina</taxon>
        <taxon>Arionoidea</taxon>
        <taxon>Arionidae</taxon>
        <taxon>Arion</taxon>
    </lineage>
</organism>
<dbReference type="InterPro" id="IPR001828">
    <property type="entry name" value="ANF_lig-bd_rcpt"/>
</dbReference>
<keyword evidence="2" id="KW-0812">Transmembrane</keyword>
<proteinExistence type="predicted"/>
<protein>
    <recommendedName>
        <fullName evidence="5">Receptor ligand binding region domain-containing protein</fullName>
    </recommendedName>
</protein>
<feature type="non-terminal residue" evidence="6">
    <location>
        <position position="1"/>
    </location>
</feature>
<keyword evidence="4" id="KW-0472">Membrane</keyword>
<dbReference type="SUPFAM" id="SSF53822">
    <property type="entry name" value="Periplasmic binding protein-like I"/>
    <property type="match status" value="1"/>
</dbReference>
<feature type="domain" description="Receptor ligand binding region" evidence="5">
    <location>
        <begin position="8"/>
        <end position="81"/>
    </location>
</feature>
<evidence type="ECO:0000256" key="4">
    <source>
        <dbReference type="ARBA" id="ARBA00023136"/>
    </source>
</evidence>
<feature type="non-terminal residue" evidence="6">
    <location>
        <position position="81"/>
    </location>
</feature>
<comment type="subcellular location">
    <subcellularLocation>
        <location evidence="1">Membrane</location>
    </subcellularLocation>
</comment>
<dbReference type="InterPro" id="IPR028082">
    <property type="entry name" value="Peripla_BP_I"/>
</dbReference>
<reference evidence="6" key="1">
    <citation type="submission" date="2014-12" db="EMBL/GenBank/DDBJ databases">
        <title>Insight into the proteome of Arion vulgaris.</title>
        <authorList>
            <person name="Aradska J."/>
            <person name="Bulat T."/>
            <person name="Smidak R."/>
            <person name="Sarate P."/>
            <person name="Gangsoo J."/>
            <person name="Sialana F."/>
            <person name="Bilban M."/>
            <person name="Lubec G."/>
        </authorList>
    </citation>
    <scope>NUCLEOTIDE SEQUENCE</scope>
    <source>
        <tissue evidence="6">Skin</tissue>
    </source>
</reference>
<evidence type="ECO:0000259" key="5">
    <source>
        <dbReference type="Pfam" id="PF01094"/>
    </source>
</evidence>
<sequence length="81" mass="8662">RLGGVGLDSCESDVRAGHLISNIHSGFVTLAKESTIIYPSNIDVYIGTYASTTSLYIARILTDLKIPQISYGAGSQDLSKK</sequence>
<dbReference type="AlphaFoldDB" id="A0A0B6XTA8"/>
<evidence type="ECO:0000256" key="2">
    <source>
        <dbReference type="ARBA" id="ARBA00022692"/>
    </source>
</evidence>
<dbReference type="Pfam" id="PF01094">
    <property type="entry name" value="ANF_receptor"/>
    <property type="match status" value="1"/>
</dbReference>
<evidence type="ECO:0000256" key="1">
    <source>
        <dbReference type="ARBA" id="ARBA00004370"/>
    </source>
</evidence>
<evidence type="ECO:0000313" key="6">
    <source>
        <dbReference type="EMBL" id="CEK47093.1"/>
    </source>
</evidence>
<gene>
    <name evidence="6" type="primary">ORF544</name>
</gene>
<dbReference type="GO" id="GO:0016020">
    <property type="term" value="C:membrane"/>
    <property type="evidence" value="ECO:0007669"/>
    <property type="project" value="UniProtKB-SubCell"/>
</dbReference>
<accession>A0A0B6XTA8</accession>